<dbReference type="EMBL" id="CYYW01000007">
    <property type="protein sequence ID" value="CUN94448.1"/>
    <property type="molecule type" value="Genomic_DNA"/>
</dbReference>
<dbReference type="PANTHER" id="PTHR43404:SF2">
    <property type="entry name" value="LIPOPOLYSACCHARIDE CHOLINEPHOSPHOTRANSFERASE LICD"/>
    <property type="match status" value="1"/>
</dbReference>
<dbReference type="GeneID" id="86989382"/>
<reference evidence="2 3" key="1">
    <citation type="submission" date="2015-09" db="EMBL/GenBank/DDBJ databases">
        <authorList>
            <consortium name="Pathogen Informatics"/>
        </authorList>
    </citation>
    <scope>NUCLEOTIDE SEQUENCE [LARGE SCALE GENOMIC DNA]</scope>
    <source>
        <strain evidence="2 3">2789STDY5608860</strain>
    </source>
</reference>
<dbReference type="GO" id="GO:0009100">
    <property type="term" value="P:glycoprotein metabolic process"/>
    <property type="evidence" value="ECO:0007669"/>
    <property type="project" value="UniProtKB-ARBA"/>
</dbReference>
<protein>
    <submittedName>
        <fullName evidence="2">LPS biosynthesis protein</fullName>
    </submittedName>
</protein>
<dbReference type="Pfam" id="PF04991">
    <property type="entry name" value="LicD"/>
    <property type="match status" value="1"/>
</dbReference>
<dbReference type="InterPro" id="IPR052942">
    <property type="entry name" value="LPS_cholinephosphotransferase"/>
</dbReference>
<dbReference type="AlphaFoldDB" id="A0A174B4B3"/>
<dbReference type="RefSeq" id="WP_012743471.1">
    <property type="nucleotide sequence ID" value="NZ_CP092643.1"/>
</dbReference>
<dbReference type="InterPro" id="IPR007074">
    <property type="entry name" value="LicD/FKTN/FKRP_NTP_transf"/>
</dbReference>
<dbReference type="PANTHER" id="PTHR43404">
    <property type="entry name" value="LIPOPOLYSACCHARIDE CHOLINEPHOSPHOTRANSFERASE LICD"/>
    <property type="match status" value="1"/>
</dbReference>
<dbReference type="OMA" id="WFQETHE"/>
<gene>
    <name evidence="2" type="ORF">ERS852417_01282</name>
</gene>
<proteinExistence type="predicted"/>
<sequence length="282" mass="33396">MSINDKEKKKLQRAILIIACEVARICKKNDIPYFINGGTQIGAVRHNGFIPWDDDFDIGFKRKDYEKFIKACDKDLNKDKFFLQTPETEEYYAFDFAKLQLKGTEIIEDFSKNVKIQHGIFVDLFPHDNIPDCKLKRKLFLFKNHLMKNILWVKCGYGEKKHKSKLSYKMVKFVSKFFSIKQIKQSRSKLLDKYNNTKTTQCIISDYPNDLIMNSWLDDLQLFRFEEVEFYGIKQYDAYLKSLYGDYMSLPPESERIVHSNYKIDFGLYDGLLEDMLYGNNI</sequence>
<evidence type="ECO:0000259" key="1">
    <source>
        <dbReference type="Pfam" id="PF04991"/>
    </source>
</evidence>
<organism evidence="2 3">
    <name type="scientific">Agathobacter rectalis</name>
    <dbReference type="NCBI Taxonomy" id="39491"/>
    <lineage>
        <taxon>Bacteria</taxon>
        <taxon>Bacillati</taxon>
        <taxon>Bacillota</taxon>
        <taxon>Clostridia</taxon>
        <taxon>Lachnospirales</taxon>
        <taxon>Lachnospiraceae</taxon>
        <taxon>Agathobacter</taxon>
    </lineage>
</organism>
<dbReference type="Proteomes" id="UP000095384">
    <property type="component" value="Unassembled WGS sequence"/>
</dbReference>
<name>A0A174B4B3_9FIRM</name>
<feature type="domain" description="LicD/FKTN/FKRP nucleotidyltransferase" evidence="1">
    <location>
        <begin position="26"/>
        <end position="245"/>
    </location>
</feature>
<evidence type="ECO:0000313" key="3">
    <source>
        <dbReference type="Proteomes" id="UP000095384"/>
    </source>
</evidence>
<evidence type="ECO:0000313" key="2">
    <source>
        <dbReference type="EMBL" id="CUN94448.1"/>
    </source>
</evidence>
<accession>A0A174B4B3</accession>